<gene>
    <name evidence="3" type="ORF">TW72_01925</name>
</gene>
<dbReference type="Pfam" id="PF01722">
    <property type="entry name" value="BolA"/>
    <property type="match status" value="1"/>
</dbReference>
<dbReference type="RefSeq" id="WP_026111196.1">
    <property type="nucleotide sequence ID" value="NZ_CP023396.1"/>
</dbReference>
<dbReference type="SUPFAM" id="SSF82657">
    <property type="entry name" value="BolA-like"/>
    <property type="match status" value="1"/>
</dbReference>
<dbReference type="AlphaFoldDB" id="A0A0F4PRE5"/>
<dbReference type="Gene3D" id="3.30.300.90">
    <property type="entry name" value="BolA-like"/>
    <property type="match status" value="1"/>
</dbReference>
<sequence length="85" mass="9710">MQSSQVEALLKQELGLEEIIVKVEGTHYQVIAVGDCFDGLTPVKKQQLVYKPLMEKISDGTIHAVSIRAFTPEQWQRERKFILPQ</sequence>
<dbReference type="PANTHER" id="PTHR46229">
    <property type="entry name" value="BOLA TRANSCRIPTION REGULATOR"/>
    <property type="match status" value="1"/>
</dbReference>
<dbReference type="PATRIC" id="fig|151081.8.peg.1565"/>
<dbReference type="EMBL" id="JXXZ01000002">
    <property type="protein sequence ID" value="KJZ01997.1"/>
    <property type="molecule type" value="Genomic_DNA"/>
</dbReference>
<dbReference type="InterPro" id="IPR036065">
    <property type="entry name" value="BolA-like_sf"/>
</dbReference>
<accession>A0A0F4PRE5</accession>
<dbReference type="eggNOG" id="COG5007">
    <property type="taxonomic scope" value="Bacteria"/>
</dbReference>
<dbReference type="Proteomes" id="UP000033664">
    <property type="component" value="Unassembled WGS sequence"/>
</dbReference>
<dbReference type="OrthoDB" id="9812890at2"/>
<keyword evidence="3" id="KW-0131">Cell cycle</keyword>
<dbReference type="InterPro" id="IPR002634">
    <property type="entry name" value="BolA"/>
</dbReference>
<dbReference type="GeneID" id="58227240"/>
<evidence type="ECO:0000256" key="2">
    <source>
        <dbReference type="RuleBase" id="RU003860"/>
    </source>
</evidence>
<comment type="similarity">
    <text evidence="1 2">Belongs to the BolA/IbaG family.</text>
</comment>
<dbReference type="InterPro" id="IPR050961">
    <property type="entry name" value="BolA/IbaG_stress_morph_reg"/>
</dbReference>
<evidence type="ECO:0000313" key="4">
    <source>
        <dbReference type="Proteomes" id="UP000033664"/>
    </source>
</evidence>
<proteinExistence type="inferred from homology"/>
<protein>
    <submittedName>
        <fullName evidence="3">Cell division protein BolA</fullName>
    </submittedName>
</protein>
<evidence type="ECO:0000313" key="3">
    <source>
        <dbReference type="EMBL" id="KJZ01997.1"/>
    </source>
</evidence>
<keyword evidence="4" id="KW-1185">Reference proteome</keyword>
<organism evidence="3 4">
    <name type="scientific">Pseudoalteromonas ruthenica</name>
    <dbReference type="NCBI Taxonomy" id="151081"/>
    <lineage>
        <taxon>Bacteria</taxon>
        <taxon>Pseudomonadati</taxon>
        <taxon>Pseudomonadota</taxon>
        <taxon>Gammaproteobacteria</taxon>
        <taxon>Alteromonadales</taxon>
        <taxon>Pseudoalteromonadaceae</taxon>
        <taxon>Pseudoalteromonas</taxon>
    </lineage>
</organism>
<keyword evidence="3" id="KW-0132">Cell division</keyword>
<reference evidence="3 4" key="1">
    <citation type="journal article" date="2015" name="BMC Genomics">
        <title>Genome mining reveals unlocked bioactive potential of marine Gram-negative bacteria.</title>
        <authorList>
            <person name="Machado H."/>
            <person name="Sonnenschein E.C."/>
            <person name="Melchiorsen J."/>
            <person name="Gram L."/>
        </authorList>
    </citation>
    <scope>NUCLEOTIDE SEQUENCE [LARGE SCALE GENOMIC DNA]</scope>
    <source>
        <strain evidence="3 4">S3137</strain>
    </source>
</reference>
<dbReference type="PIRSF" id="PIRSF003113">
    <property type="entry name" value="BolA"/>
    <property type="match status" value="1"/>
</dbReference>
<name>A0A0F4PRE5_9GAMM</name>
<dbReference type="PANTHER" id="PTHR46229:SF4">
    <property type="entry name" value="ACID STRESS PROTEIN IBAG"/>
    <property type="match status" value="1"/>
</dbReference>
<comment type="caution">
    <text evidence="3">The sequence shown here is derived from an EMBL/GenBank/DDBJ whole genome shotgun (WGS) entry which is preliminary data.</text>
</comment>
<evidence type="ECO:0000256" key="1">
    <source>
        <dbReference type="ARBA" id="ARBA00005578"/>
    </source>
</evidence>
<dbReference type="GO" id="GO:0051301">
    <property type="term" value="P:cell division"/>
    <property type="evidence" value="ECO:0007669"/>
    <property type="project" value="UniProtKB-KW"/>
</dbReference>